<reference evidence="9 10" key="1">
    <citation type="submission" date="2014-11" db="EMBL/GenBank/DDBJ databases">
        <authorList>
            <person name="Zhu J."/>
            <person name="Qi W."/>
            <person name="Song R."/>
        </authorList>
    </citation>
    <scope>NUCLEOTIDE SEQUENCE [LARGE SCALE GENOMIC DNA]</scope>
</reference>
<evidence type="ECO:0000256" key="3">
    <source>
        <dbReference type="ARBA" id="ARBA00022691"/>
    </source>
</evidence>
<dbReference type="Pfam" id="PF03942">
    <property type="entry name" value="DTW"/>
    <property type="match status" value="1"/>
</dbReference>
<gene>
    <name evidence="9" type="ORF">Vbra_18902</name>
</gene>
<evidence type="ECO:0000313" key="9">
    <source>
        <dbReference type="EMBL" id="CEM35308.1"/>
    </source>
</evidence>
<evidence type="ECO:0000259" key="8">
    <source>
        <dbReference type="SMART" id="SM01144"/>
    </source>
</evidence>
<evidence type="ECO:0000256" key="4">
    <source>
        <dbReference type="ARBA" id="ARBA00022694"/>
    </source>
</evidence>
<dbReference type="SMART" id="SM01144">
    <property type="entry name" value="DTW"/>
    <property type="match status" value="1"/>
</dbReference>
<dbReference type="OMA" id="YLKPMKP"/>
<dbReference type="OrthoDB" id="447422at2759"/>
<dbReference type="EC" id="2.5.1.25" evidence="1"/>
<dbReference type="PANTHER" id="PTHR21392:SF0">
    <property type="entry name" value="TRNA-URIDINE AMINOCARBOXYPROPYLTRANSFERASE 2"/>
    <property type="match status" value="1"/>
</dbReference>
<dbReference type="STRING" id="1169540.A0A0G4GWC1"/>
<dbReference type="PANTHER" id="PTHR21392">
    <property type="entry name" value="TRNA-URIDINE AMINOCARBOXYPROPYLTRANSFERASE 2"/>
    <property type="match status" value="1"/>
</dbReference>
<dbReference type="InterPro" id="IPR005636">
    <property type="entry name" value="DTW"/>
</dbReference>
<evidence type="ECO:0000256" key="2">
    <source>
        <dbReference type="ARBA" id="ARBA00022679"/>
    </source>
</evidence>
<evidence type="ECO:0000256" key="5">
    <source>
        <dbReference type="ARBA" id="ARBA00034489"/>
    </source>
</evidence>
<dbReference type="Proteomes" id="UP000041254">
    <property type="component" value="Unassembled WGS sequence"/>
</dbReference>
<feature type="region of interest" description="Disordered" evidence="7">
    <location>
        <begin position="224"/>
        <end position="251"/>
    </location>
</feature>
<organism evidence="9 10">
    <name type="scientific">Vitrella brassicaformis (strain CCMP3155)</name>
    <dbReference type="NCBI Taxonomy" id="1169540"/>
    <lineage>
        <taxon>Eukaryota</taxon>
        <taxon>Sar</taxon>
        <taxon>Alveolata</taxon>
        <taxon>Colpodellida</taxon>
        <taxon>Vitrellaceae</taxon>
        <taxon>Vitrella</taxon>
    </lineage>
</organism>
<feature type="domain" description="DTW" evidence="8">
    <location>
        <begin position="26"/>
        <end position="230"/>
    </location>
</feature>
<dbReference type="AlphaFoldDB" id="A0A0G4GWC1"/>
<comment type="catalytic activity">
    <reaction evidence="6">
        <text>a uridine in tRNA + S-adenosyl-L-methionine = a 3-[(3S)-3-amino-3-carboxypropyl]uridine in tRNA + S-methyl-5'-thioadenosine + H(+)</text>
        <dbReference type="Rhea" id="RHEA:62432"/>
        <dbReference type="Rhea" id="RHEA-COMP:13339"/>
        <dbReference type="Rhea" id="RHEA-COMP:16092"/>
        <dbReference type="ChEBI" id="CHEBI:15378"/>
        <dbReference type="ChEBI" id="CHEBI:17509"/>
        <dbReference type="ChEBI" id="CHEBI:59789"/>
        <dbReference type="ChEBI" id="CHEBI:65315"/>
        <dbReference type="ChEBI" id="CHEBI:82930"/>
        <dbReference type="EC" id="2.5.1.25"/>
    </reaction>
</comment>
<dbReference type="InParanoid" id="A0A0G4GWC1"/>
<keyword evidence="10" id="KW-1185">Reference proteome</keyword>
<dbReference type="GO" id="GO:0016432">
    <property type="term" value="F:tRNA-uridine aminocarboxypropyltransferase activity"/>
    <property type="evidence" value="ECO:0007669"/>
    <property type="project" value="UniProtKB-EC"/>
</dbReference>
<dbReference type="VEuPathDB" id="CryptoDB:Vbra_18902"/>
<keyword evidence="2" id="KW-0808">Transferase</keyword>
<proteinExistence type="inferred from homology"/>
<accession>A0A0G4GWC1</accession>
<comment type="similarity">
    <text evidence="5">Belongs to the TDD superfamily. DTWD2 family.</text>
</comment>
<evidence type="ECO:0000256" key="7">
    <source>
        <dbReference type="SAM" id="MobiDB-lite"/>
    </source>
</evidence>
<keyword evidence="4" id="KW-0819">tRNA processing</keyword>
<evidence type="ECO:0000256" key="1">
    <source>
        <dbReference type="ARBA" id="ARBA00012386"/>
    </source>
</evidence>
<feature type="compositionally biased region" description="Basic and acidic residues" evidence="7">
    <location>
        <begin position="224"/>
        <end position="245"/>
    </location>
</feature>
<dbReference type="InterPro" id="IPR039262">
    <property type="entry name" value="DTWD2/TAPT"/>
</dbReference>
<name>A0A0G4GWC1_VITBC</name>
<sequence length="251" mass="27344">MTALPASREDSLAMPLAATSSARRQARQICDGCQRPLRACLCSFVPATKIRVGAGGFESIHGIIVYVHPLEKKRTFRSCPLLQMCVEGVHAIETRRPVVPSPPPPSPLLIYRTDTSRPLSSVLPSLSFPVTLVALDGTWQHTKEMYRAAPWLADLPAVHLDASETKGYFCDVRHAPLELVELGAVSTAEAVACVVSGMGRWLSDEAVSRCDEVVGRLLQGVGDMQERAKTEEKDKGREGRAVCDHEGDDGW</sequence>
<dbReference type="GO" id="GO:0008033">
    <property type="term" value="P:tRNA processing"/>
    <property type="evidence" value="ECO:0007669"/>
    <property type="project" value="UniProtKB-KW"/>
</dbReference>
<dbReference type="EMBL" id="CDMY01000850">
    <property type="protein sequence ID" value="CEM35308.1"/>
    <property type="molecule type" value="Genomic_DNA"/>
</dbReference>
<keyword evidence="3" id="KW-0949">S-adenosyl-L-methionine</keyword>
<evidence type="ECO:0000256" key="6">
    <source>
        <dbReference type="ARBA" id="ARBA00048718"/>
    </source>
</evidence>
<evidence type="ECO:0000313" key="10">
    <source>
        <dbReference type="Proteomes" id="UP000041254"/>
    </source>
</evidence>
<protein>
    <recommendedName>
        <fullName evidence="1">tRNA-uridine aminocarboxypropyltransferase</fullName>
        <ecNumber evidence="1">2.5.1.25</ecNumber>
    </recommendedName>
</protein>